<proteinExistence type="inferred from homology"/>
<keyword evidence="3" id="KW-0819">tRNA processing</keyword>
<evidence type="ECO:0000256" key="9">
    <source>
        <dbReference type="ARBA" id="ARBA00054171"/>
    </source>
</evidence>
<dbReference type="Gene3D" id="6.10.140.1470">
    <property type="match status" value="1"/>
</dbReference>
<dbReference type="InterPro" id="IPR041667">
    <property type="entry name" value="Cupin_8"/>
</dbReference>
<comment type="subunit">
    <text evidence="2">Homodimer.</text>
</comment>
<evidence type="ECO:0000256" key="5">
    <source>
        <dbReference type="ARBA" id="ARBA00022964"/>
    </source>
</evidence>
<protein>
    <recommendedName>
        <fullName evidence="12">tRNA wybutosine-synthesizing protein 5</fullName>
        <ecNumber evidence="11">1.14.11.42</ecNumber>
    </recommendedName>
    <alternativeName>
        <fullName evidence="13">tRNA(Phe) (7-(3-amino-3-carboxypropyl)wyosine(37)-C(2))-hydroxylase</fullName>
    </alternativeName>
</protein>
<dbReference type="Gene3D" id="2.60.120.650">
    <property type="entry name" value="Cupin"/>
    <property type="match status" value="1"/>
</dbReference>
<keyword evidence="6" id="KW-0560">Oxidoreductase</keyword>
<accession>A0AAD9MSR8</accession>
<organism evidence="15 16">
    <name type="scientific">Paralvinella palmiformis</name>
    <dbReference type="NCBI Taxonomy" id="53620"/>
    <lineage>
        <taxon>Eukaryota</taxon>
        <taxon>Metazoa</taxon>
        <taxon>Spiralia</taxon>
        <taxon>Lophotrochozoa</taxon>
        <taxon>Annelida</taxon>
        <taxon>Polychaeta</taxon>
        <taxon>Sedentaria</taxon>
        <taxon>Canalipalpata</taxon>
        <taxon>Terebellida</taxon>
        <taxon>Terebelliformia</taxon>
        <taxon>Alvinellidae</taxon>
        <taxon>Paralvinella</taxon>
    </lineage>
</organism>
<dbReference type="Proteomes" id="UP001208570">
    <property type="component" value="Unassembled WGS sequence"/>
</dbReference>
<dbReference type="GO" id="GO:0046872">
    <property type="term" value="F:metal ion binding"/>
    <property type="evidence" value="ECO:0007669"/>
    <property type="project" value="UniProtKB-KW"/>
</dbReference>
<dbReference type="AlphaFoldDB" id="A0AAD9MSR8"/>
<keyword evidence="7" id="KW-0408">Iron</keyword>
<dbReference type="InterPro" id="IPR003347">
    <property type="entry name" value="JmjC_dom"/>
</dbReference>
<dbReference type="Pfam" id="PF13621">
    <property type="entry name" value="Cupin_8"/>
    <property type="match status" value="1"/>
</dbReference>
<dbReference type="PROSITE" id="PS51184">
    <property type="entry name" value="JMJC"/>
    <property type="match status" value="1"/>
</dbReference>
<feature type="domain" description="JmjC" evidence="14">
    <location>
        <begin position="112"/>
        <end position="265"/>
    </location>
</feature>
<evidence type="ECO:0000313" key="16">
    <source>
        <dbReference type="Proteomes" id="UP001208570"/>
    </source>
</evidence>
<dbReference type="PANTHER" id="PTHR12461">
    <property type="entry name" value="HYPOXIA-INDUCIBLE FACTOR 1 ALPHA INHIBITOR-RELATED"/>
    <property type="match status" value="1"/>
</dbReference>
<sequence>MVTRKVKAFDKVDEVFFRDNIYPQREPVVLNDLDIGPCTSKWTMEYLAKIGGDDEVKIHVSDVPQMDFISKNFVYKTLPFRLFVQRVSQEKQQEYFLSENEKYYLCSLGANPRKDVADICKQYPTLADDIHFPPFFNPTQFFSSVFRIVSRGVQLWTHYDIMDNMLIVVSGKKRVILFPPTDALYLYLNGDKSEVLDIDNPDLEKYPEFVRTTKYECILEPGDVLFIPAMWFHNVINLEFGVAVNIFWRHLDESYYDSHDIYGNKDLLPGTRALQVIDRAIKILNELPDDYRDFYARRIISKIRRQ</sequence>
<dbReference type="GO" id="GO:0102524">
    <property type="term" value="F:tRNA(Phe) (7-(3-amino-3-carboxypropyl)wyosine37-C2)-hydroxylase activity"/>
    <property type="evidence" value="ECO:0007669"/>
    <property type="project" value="UniProtKB-EC"/>
</dbReference>
<evidence type="ECO:0000256" key="13">
    <source>
        <dbReference type="ARBA" id="ARBA00082992"/>
    </source>
</evidence>
<comment type="catalytic activity">
    <reaction evidence="8">
        <text>7-[(3S)-3-amino-3-carboxypropyl]wyosine(37) in tRNA(Phe) + 2-oxoglutarate + O2 = 7-(2-hydroxy-3-amino-3-carboxypropyl)wyosine(37) in tRNA(Phe) + succinate + CO2</text>
        <dbReference type="Rhea" id="RHEA:37899"/>
        <dbReference type="Rhea" id="RHEA-COMP:10379"/>
        <dbReference type="Rhea" id="RHEA-COMP:11848"/>
        <dbReference type="ChEBI" id="CHEBI:15379"/>
        <dbReference type="ChEBI" id="CHEBI:16526"/>
        <dbReference type="ChEBI" id="CHEBI:16810"/>
        <dbReference type="ChEBI" id="CHEBI:30031"/>
        <dbReference type="ChEBI" id="CHEBI:73543"/>
        <dbReference type="ChEBI" id="CHEBI:73603"/>
        <dbReference type="EC" id="1.14.11.42"/>
    </reaction>
    <physiologicalReaction direction="left-to-right" evidence="8">
        <dbReference type="Rhea" id="RHEA:37900"/>
    </physiologicalReaction>
</comment>
<name>A0AAD9MSR8_9ANNE</name>
<evidence type="ECO:0000256" key="10">
    <source>
        <dbReference type="ARBA" id="ARBA00060814"/>
    </source>
</evidence>
<dbReference type="GO" id="GO:0000049">
    <property type="term" value="F:tRNA binding"/>
    <property type="evidence" value="ECO:0007669"/>
    <property type="project" value="TreeGrafter"/>
</dbReference>
<comment type="cofactor">
    <cofactor evidence="1">
        <name>Fe(2+)</name>
        <dbReference type="ChEBI" id="CHEBI:29033"/>
    </cofactor>
</comment>
<evidence type="ECO:0000256" key="3">
    <source>
        <dbReference type="ARBA" id="ARBA00022694"/>
    </source>
</evidence>
<reference evidence="15" key="1">
    <citation type="journal article" date="2023" name="Mol. Biol. Evol.">
        <title>Third-Generation Sequencing Reveals the Adaptive Role of the Epigenome in Three Deep-Sea Polychaetes.</title>
        <authorList>
            <person name="Perez M."/>
            <person name="Aroh O."/>
            <person name="Sun Y."/>
            <person name="Lan Y."/>
            <person name="Juniper S.K."/>
            <person name="Young C.R."/>
            <person name="Angers B."/>
            <person name="Qian P.Y."/>
        </authorList>
    </citation>
    <scope>NUCLEOTIDE SEQUENCE</scope>
    <source>
        <strain evidence="15">P08H-3</strain>
    </source>
</reference>
<evidence type="ECO:0000256" key="4">
    <source>
        <dbReference type="ARBA" id="ARBA00022723"/>
    </source>
</evidence>
<dbReference type="PANTHER" id="PTHR12461:SF104">
    <property type="entry name" value="TRNA WYBUTOSINE-SYNTHESIZING PROTEIN 5"/>
    <property type="match status" value="1"/>
</dbReference>
<dbReference type="SUPFAM" id="SSF51197">
    <property type="entry name" value="Clavaminate synthase-like"/>
    <property type="match status" value="1"/>
</dbReference>
<comment type="function">
    <text evidence="9">tRNA hydroxylase that acts as a component of the wybutosine biosynthesis pathway. Wybutosine is a hyper modified guanosine with a tricyclic base found at the 3'-position adjacent to the anticodon of eukaryotic phenylalanine tRNA. Catalyzes the hydroxylation of 7-(a-amino-a-carboxypropyl)wyosine (yW-72) into undermodified hydroxywybutosine (OHyW*). OHyW* being further transformed into hydroxywybutosine (OHyW) by LCMT2/TYW4. OHyW is a derivative of wybutosine found in higher eukaryotes.</text>
</comment>
<keyword evidence="16" id="KW-1185">Reference proteome</keyword>
<evidence type="ECO:0000256" key="1">
    <source>
        <dbReference type="ARBA" id="ARBA00001954"/>
    </source>
</evidence>
<keyword evidence="5" id="KW-0223">Dioxygenase</keyword>
<dbReference type="FunFam" id="2.60.120.650:FF:000022">
    <property type="entry name" value="tRNA wybutosine-synthesizing protein 5"/>
    <property type="match status" value="1"/>
</dbReference>
<keyword evidence="4" id="KW-0479">Metal-binding</keyword>
<evidence type="ECO:0000256" key="11">
    <source>
        <dbReference type="ARBA" id="ARBA00066716"/>
    </source>
</evidence>
<dbReference type="EC" id="1.14.11.42" evidence="11"/>
<dbReference type="SMART" id="SM00558">
    <property type="entry name" value="JmjC"/>
    <property type="match status" value="1"/>
</dbReference>
<evidence type="ECO:0000313" key="15">
    <source>
        <dbReference type="EMBL" id="KAK2142481.1"/>
    </source>
</evidence>
<evidence type="ECO:0000256" key="7">
    <source>
        <dbReference type="ARBA" id="ARBA00023004"/>
    </source>
</evidence>
<gene>
    <name evidence="15" type="ORF">LSH36_950g00055</name>
</gene>
<evidence type="ECO:0000256" key="12">
    <source>
        <dbReference type="ARBA" id="ARBA00069230"/>
    </source>
</evidence>
<evidence type="ECO:0000256" key="6">
    <source>
        <dbReference type="ARBA" id="ARBA00023002"/>
    </source>
</evidence>
<dbReference type="GO" id="GO:0031591">
    <property type="term" value="P:wybutosine biosynthetic process"/>
    <property type="evidence" value="ECO:0007669"/>
    <property type="project" value="TreeGrafter"/>
</dbReference>
<comment type="caution">
    <text evidence="15">The sequence shown here is derived from an EMBL/GenBank/DDBJ whole genome shotgun (WGS) entry which is preliminary data.</text>
</comment>
<evidence type="ECO:0000256" key="2">
    <source>
        <dbReference type="ARBA" id="ARBA00011738"/>
    </source>
</evidence>
<dbReference type="EMBL" id="JAODUP010000950">
    <property type="protein sequence ID" value="KAK2142481.1"/>
    <property type="molecule type" value="Genomic_DNA"/>
</dbReference>
<evidence type="ECO:0000259" key="14">
    <source>
        <dbReference type="PROSITE" id="PS51184"/>
    </source>
</evidence>
<evidence type="ECO:0000256" key="8">
    <source>
        <dbReference type="ARBA" id="ARBA00052052"/>
    </source>
</evidence>
<comment type="similarity">
    <text evidence="10">Belongs to the TYW5 family.</text>
</comment>